<evidence type="ECO:0000313" key="3">
    <source>
        <dbReference type="Proteomes" id="UP001430953"/>
    </source>
</evidence>
<comment type="caution">
    <text evidence="2">The sequence shown here is derived from an EMBL/GenBank/DDBJ whole genome shotgun (WGS) entry which is preliminary data.</text>
</comment>
<dbReference type="EMBL" id="JADYXP020000019">
    <property type="protein sequence ID" value="KAL0105341.1"/>
    <property type="molecule type" value="Genomic_DNA"/>
</dbReference>
<dbReference type="Pfam" id="PF13193">
    <property type="entry name" value="AMP-binding_C"/>
    <property type="match status" value="1"/>
</dbReference>
<dbReference type="InterPro" id="IPR045851">
    <property type="entry name" value="AMP-bd_C_sf"/>
</dbReference>
<name>A0AAW2ESH7_9HYME</name>
<gene>
    <name evidence="2" type="ORF">PUN28_016769</name>
</gene>
<keyword evidence="3" id="KW-1185">Reference proteome</keyword>
<dbReference type="InterPro" id="IPR025110">
    <property type="entry name" value="AMP-bd_C"/>
</dbReference>
<dbReference type="Proteomes" id="UP001430953">
    <property type="component" value="Unassembled WGS sequence"/>
</dbReference>
<dbReference type="Gene3D" id="3.30.300.30">
    <property type="match status" value="1"/>
</dbReference>
<dbReference type="SUPFAM" id="SSF56801">
    <property type="entry name" value="Acetyl-CoA synthetase-like"/>
    <property type="match status" value="1"/>
</dbReference>
<evidence type="ECO:0000313" key="2">
    <source>
        <dbReference type="EMBL" id="KAL0105341.1"/>
    </source>
</evidence>
<proteinExistence type="predicted"/>
<accession>A0AAW2ESH7</accession>
<sequence>MAVISVMPGKTVTEQELISLVEKNLPDHCRLRGGVRFIDELPKTITGKIKKKQLQNRFAN</sequence>
<feature type="domain" description="AMP-binding enzyme C-terminal" evidence="1">
    <location>
        <begin position="3"/>
        <end position="48"/>
    </location>
</feature>
<reference evidence="2 3" key="1">
    <citation type="submission" date="2023-03" db="EMBL/GenBank/DDBJ databases">
        <title>High recombination rates correlate with genetic variation in Cardiocondyla obscurior ants.</title>
        <authorList>
            <person name="Errbii M."/>
        </authorList>
    </citation>
    <scope>NUCLEOTIDE SEQUENCE [LARGE SCALE GENOMIC DNA]</scope>
    <source>
        <strain evidence="2">Alpha-2009</strain>
        <tissue evidence="2">Whole body</tissue>
    </source>
</reference>
<dbReference type="AlphaFoldDB" id="A0AAW2ESH7"/>
<protein>
    <recommendedName>
        <fullName evidence="1">AMP-binding enzyme C-terminal domain-containing protein</fullName>
    </recommendedName>
</protein>
<organism evidence="2 3">
    <name type="scientific">Cardiocondyla obscurior</name>
    <dbReference type="NCBI Taxonomy" id="286306"/>
    <lineage>
        <taxon>Eukaryota</taxon>
        <taxon>Metazoa</taxon>
        <taxon>Ecdysozoa</taxon>
        <taxon>Arthropoda</taxon>
        <taxon>Hexapoda</taxon>
        <taxon>Insecta</taxon>
        <taxon>Pterygota</taxon>
        <taxon>Neoptera</taxon>
        <taxon>Endopterygota</taxon>
        <taxon>Hymenoptera</taxon>
        <taxon>Apocrita</taxon>
        <taxon>Aculeata</taxon>
        <taxon>Formicoidea</taxon>
        <taxon>Formicidae</taxon>
        <taxon>Myrmicinae</taxon>
        <taxon>Cardiocondyla</taxon>
    </lineage>
</organism>
<evidence type="ECO:0000259" key="1">
    <source>
        <dbReference type="Pfam" id="PF13193"/>
    </source>
</evidence>